<dbReference type="NCBIfam" id="TIGR01891">
    <property type="entry name" value="amidohydrolases"/>
    <property type="match status" value="1"/>
</dbReference>
<dbReference type="SUPFAM" id="SSF53187">
    <property type="entry name" value="Zn-dependent exopeptidases"/>
    <property type="match status" value="1"/>
</dbReference>
<feature type="binding site" evidence="1">
    <location>
        <position position="93"/>
    </location>
    <ligand>
        <name>Mn(2+)</name>
        <dbReference type="ChEBI" id="CHEBI:29035"/>
        <label>2</label>
    </ligand>
</feature>
<dbReference type="EMBL" id="CP017962">
    <property type="protein sequence ID" value="APC49587.1"/>
    <property type="molecule type" value="Genomic_DNA"/>
</dbReference>
<accession>A0AAC9J2W1</accession>
<feature type="binding site" evidence="1">
    <location>
        <position position="153"/>
    </location>
    <ligand>
        <name>Mn(2+)</name>
        <dbReference type="ChEBI" id="CHEBI:29035"/>
        <label>2</label>
    </ligand>
</feature>
<dbReference type="RefSeq" id="WP_071649595.1">
    <property type="nucleotide sequence ID" value="NZ_CP017962.1"/>
</dbReference>
<dbReference type="KEGG" id="vhl:BME96_15915"/>
<dbReference type="GO" id="GO:0016787">
    <property type="term" value="F:hydrolase activity"/>
    <property type="evidence" value="ECO:0007669"/>
    <property type="project" value="InterPro"/>
</dbReference>
<feature type="domain" description="Peptidase M20 dimerisation" evidence="2">
    <location>
        <begin position="180"/>
        <end position="266"/>
    </location>
</feature>
<evidence type="ECO:0000313" key="4">
    <source>
        <dbReference type="Proteomes" id="UP000182945"/>
    </source>
</evidence>
<dbReference type="InterPro" id="IPR036264">
    <property type="entry name" value="Bact_exopeptidase_dim_dom"/>
</dbReference>
<evidence type="ECO:0000256" key="1">
    <source>
        <dbReference type="PIRSR" id="PIRSR005962-1"/>
    </source>
</evidence>
<dbReference type="InterPro" id="IPR002933">
    <property type="entry name" value="Peptidase_M20"/>
</dbReference>
<evidence type="ECO:0000259" key="2">
    <source>
        <dbReference type="Pfam" id="PF07687"/>
    </source>
</evidence>
<keyword evidence="1" id="KW-0464">Manganese</keyword>
<gene>
    <name evidence="3" type="ORF">BME96_15915</name>
</gene>
<dbReference type="GO" id="GO:0046872">
    <property type="term" value="F:metal ion binding"/>
    <property type="evidence" value="ECO:0007669"/>
    <property type="project" value="UniProtKB-KW"/>
</dbReference>
<sequence>MYILNFNTKSMEERLKDIFKHLHEHPEISWEEHETRDYIQSVVSPYDCKIQTFDDCAAVVVEIGSGKPVVAIRADMDALWQEVDGNMQANHSCGHDAHMTIVLGVFLTLMEKGLTERGTYRFIFQPAEEKGTGALKMVEHGVVDDVDFLYGMHLRPMEELEAGQFAPAIRHGAAKFIEGTVLGEDAHGARPHLNENAIQIGMEFFQHLNNIHADPRVPYSVKMTAFQAGGKNANIIPGKATFSIDVRAQTNEVMTLLTDKIEKIARMLEKYHCVPVKLKTKAHVAAAVPDERATEILQEAITEHVGRENTKPAITTTGGDDFHFYTIERPQLKATMLAIGCGLKPGLHHPQMTFNHEAIPEAVSIMTKAMVKTAEKYSQEGIRCQ</sequence>
<dbReference type="PANTHER" id="PTHR11014">
    <property type="entry name" value="PEPTIDASE M20 FAMILY MEMBER"/>
    <property type="match status" value="1"/>
</dbReference>
<dbReference type="GeneID" id="71515898"/>
<feature type="binding site" evidence="1">
    <location>
        <position position="95"/>
    </location>
    <ligand>
        <name>Mn(2+)</name>
        <dbReference type="ChEBI" id="CHEBI:29035"/>
        <label>2</label>
    </ligand>
</feature>
<organism evidence="3 4">
    <name type="scientific">Virgibacillus halodenitrificans</name>
    <name type="common">Bacillus halodenitrificans</name>
    <dbReference type="NCBI Taxonomy" id="1482"/>
    <lineage>
        <taxon>Bacteria</taxon>
        <taxon>Bacillati</taxon>
        <taxon>Bacillota</taxon>
        <taxon>Bacilli</taxon>
        <taxon>Bacillales</taxon>
        <taxon>Bacillaceae</taxon>
        <taxon>Virgibacillus</taxon>
    </lineage>
</organism>
<dbReference type="Pfam" id="PF01546">
    <property type="entry name" value="Peptidase_M20"/>
    <property type="match status" value="1"/>
</dbReference>
<dbReference type="SUPFAM" id="SSF55031">
    <property type="entry name" value="Bacterial exopeptidase dimerisation domain"/>
    <property type="match status" value="1"/>
</dbReference>
<dbReference type="Proteomes" id="UP000182945">
    <property type="component" value="Chromosome"/>
</dbReference>
<dbReference type="AlphaFoldDB" id="A0AAC9J2W1"/>
<evidence type="ECO:0000313" key="3">
    <source>
        <dbReference type="EMBL" id="APC49587.1"/>
    </source>
</evidence>
<keyword evidence="1" id="KW-0479">Metal-binding</keyword>
<dbReference type="CDD" id="cd08018">
    <property type="entry name" value="M20_Acy1_amhX-like"/>
    <property type="match status" value="1"/>
</dbReference>
<dbReference type="Gene3D" id="3.30.70.360">
    <property type="match status" value="1"/>
</dbReference>
<dbReference type="Pfam" id="PF07687">
    <property type="entry name" value="M20_dimer"/>
    <property type="match status" value="1"/>
</dbReference>
<dbReference type="InterPro" id="IPR017439">
    <property type="entry name" value="Amidohydrolase"/>
</dbReference>
<dbReference type="Gene3D" id="3.40.630.10">
    <property type="entry name" value="Zn peptidases"/>
    <property type="match status" value="1"/>
</dbReference>
<comment type="cofactor">
    <cofactor evidence="1">
        <name>Mn(2+)</name>
        <dbReference type="ChEBI" id="CHEBI:29035"/>
    </cofactor>
    <text evidence="1">The Mn(2+) ion enhances activity.</text>
</comment>
<protein>
    <submittedName>
        <fullName evidence="3">Amidohydrolase</fullName>
    </submittedName>
</protein>
<dbReference type="PANTHER" id="PTHR11014:SF122">
    <property type="entry name" value="AMIDOHYDROLASE AMHX"/>
    <property type="match status" value="1"/>
</dbReference>
<dbReference type="InterPro" id="IPR037484">
    <property type="entry name" value="AmhX-like"/>
</dbReference>
<feature type="binding site" evidence="1">
    <location>
        <position position="129"/>
    </location>
    <ligand>
        <name>Mn(2+)</name>
        <dbReference type="ChEBI" id="CHEBI:29035"/>
        <label>2</label>
    </ligand>
</feature>
<feature type="binding site" evidence="1">
    <location>
        <position position="348"/>
    </location>
    <ligand>
        <name>Mn(2+)</name>
        <dbReference type="ChEBI" id="CHEBI:29035"/>
        <label>2</label>
    </ligand>
</feature>
<reference evidence="3 4" key="1">
    <citation type="submission" date="2016-11" db="EMBL/GenBank/DDBJ databases">
        <title>Complete genome sequencing of Virgibacillus halodenitrificans PDB-F2.</title>
        <authorList>
            <person name="Sun Z."/>
            <person name="Zhou Y."/>
            <person name="Li H."/>
        </authorList>
    </citation>
    <scope>NUCLEOTIDE SEQUENCE [LARGE SCALE GENOMIC DNA]</scope>
    <source>
        <strain evidence="3 4">PDB-F2</strain>
    </source>
</reference>
<dbReference type="PIRSF" id="PIRSF005962">
    <property type="entry name" value="Pept_M20D_amidohydro"/>
    <property type="match status" value="1"/>
</dbReference>
<name>A0AAC9J2W1_VIRHA</name>
<proteinExistence type="predicted"/>
<dbReference type="InterPro" id="IPR011650">
    <property type="entry name" value="Peptidase_M20_dimer"/>
</dbReference>